<dbReference type="Gene3D" id="3.60.10.10">
    <property type="entry name" value="Endonuclease/exonuclease/phosphatase"/>
    <property type="match status" value="1"/>
</dbReference>
<sequence length="99" mass="11672">MNCRSLSEDKVNYIAYEYICDQYHLNFLCLTETWCNHDNVGNVYFPGFKKASHYSRSTHKGGGVRIWCRENVDITPINLHSYCIEKTFEICGIVAHWRF</sequence>
<evidence type="ECO:0008006" key="2">
    <source>
        <dbReference type="Google" id="ProtNLM"/>
    </source>
</evidence>
<accession>A0A1Y1JUX8</accession>
<evidence type="ECO:0000313" key="1">
    <source>
        <dbReference type="EMBL" id="JAV53104.1"/>
    </source>
</evidence>
<dbReference type="AlphaFoldDB" id="A0A1Y1JUX8"/>
<dbReference type="InterPro" id="IPR036691">
    <property type="entry name" value="Endo/exonu/phosph_ase_sf"/>
</dbReference>
<reference evidence="1" key="1">
    <citation type="journal article" date="2016" name="Sci. Rep.">
        <title>Molecular characterization of firefly nuptial gifts: a multi-omics approach sheds light on postcopulatory sexual selection.</title>
        <authorList>
            <person name="Al-Wathiqui N."/>
            <person name="Fallon T.R."/>
            <person name="South A."/>
            <person name="Weng J.K."/>
            <person name="Lewis S.M."/>
        </authorList>
    </citation>
    <scope>NUCLEOTIDE SEQUENCE</scope>
</reference>
<proteinExistence type="predicted"/>
<organism evidence="1">
    <name type="scientific">Photinus pyralis</name>
    <name type="common">Common eastern firefly</name>
    <name type="synonym">Lampyris pyralis</name>
    <dbReference type="NCBI Taxonomy" id="7054"/>
    <lineage>
        <taxon>Eukaryota</taxon>
        <taxon>Metazoa</taxon>
        <taxon>Ecdysozoa</taxon>
        <taxon>Arthropoda</taxon>
        <taxon>Hexapoda</taxon>
        <taxon>Insecta</taxon>
        <taxon>Pterygota</taxon>
        <taxon>Neoptera</taxon>
        <taxon>Endopterygota</taxon>
        <taxon>Coleoptera</taxon>
        <taxon>Polyphaga</taxon>
        <taxon>Elateriformia</taxon>
        <taxon>Elateroidea</taxon>
        <taxon>Lampyridae</taxon>
        <taxon>Lampyrinae</taxon>
        <taxon>Photinus</taxon>
    </lineage>
</organism>
<protein>
    <recommendedName>
        <fullName evidence="2">Endonuclease/exonuclease/phosphatase domain-containing protein</fullName>
    </recommendedName>
</protein>
<dbReference type="EMBL" id="GEZM01099931">
    <property type="protein sequence ID" value="JAV53100.1"/>
    <property type="molecule type" value="Transcribed_RNA"/>
</dbReference>
<dbReference type="EMBL" id="GEZM01099928">
    <property type="protein sequence ID" value="JAV53104.1"/>
    <property type="molecule type" value="Transcribed_RNA"/>
</dbReference>
<name>A0A1Y1JUX8_PHOPY</name>
<dbReference type="SUPFAM" id="SSF56219">
    <property type="entry name" value="DNase I-like"/>
    <property type="match status" value="1"/>
</dbReference>